<dbReference type="Proteomes" id="UP001457282">
    <property type="component" value="Unassembled WGS sequence"/>
</dbReference>
<evidence type="ECO:0000313" key="2">
    <source>
        <dbReference type="Proteomes" id="UP001457282"/>
    </source>
</evidence>
<gene>
    <name evidence="1" type="ORF">M0R45_003062</name>
</gene>
<evidence type="ECO:0000313" key="1">
    <source>
        <dbReference type="EMBL" id="KAK9947436.1"/>
    </source>
</evidence>
<dbReference type="EMBL" id="JBEDUW010000001">
    <property type="protein sequence ID" value="KAK9947436.1"/>
    <property type="molecule type" value="Genomic_DNA"/>
</dbReference>
<organism evidence="1 2">
    <name type="scientific">Rubus argutus</name>
    <name type="common">Southern blackberry</name>
    <dbReference type="NCBI Taxonomy" id="59490"/>
    <lineage>
        <taxon>Eukaryota</taxon>
        <taxon>Viridiplantae</taxon>
        <taxon>Streptophyta</taxon>
        <taxon>Embryophyta</taxon>
        <taxon>Tracheophyta</taxon>
        <taxon>Spermatophyta</taxon>
        <taxon>Magnoliopsida</taxon>
        <taxon>eudicotyledons</taxon>
        <taxon>Gunneridae</taxon>
        <taxon>Pentapetalae</taxon>
        <taxon>rosids</taxon>
        <taxon>fabids</taxon>
        <taxon>Rosales</taxon>
        <taxon>Rosaceae</taxon>
        <taxon>Rosoideae</taxon>
        <taxon>Rosoideae incertae sedis</taxon>
        <taxon>Rubus</taxon>
    </lineage>
</organism>
<proteinExistence type="predicted"/>
<protein>
    <submittedName>
        <fullName evidence="1">Uncharacterized protein</fullName>
    </submittedName>
</protein>
<accession>A0AAW1YGA4</accession>
<dbReference type="AlphaFoldDB" id="A0AAW1YGA4"/>
<name>A0AAW1YGA4_RUBAR</name>
<reference evidence="1 2" key="1">
    <citation type="journal article" date="2023" name="G3 (Bethesda)">
        <title>A chromosome-length genome assembly and annotation of blackberry (Rubus argutus, cv. 'Hillquist').</title>
        <authorList>
            <person name="Bruna T."/>
            <person name="Aryal R."/>
            <person name="Dudchenko O."/>
            <person name="Sargent D.J."/>
            <person name="Mead D."/>
            <person name="Buti M."/>
            <person name="Cavallini A."/>
            <person name="Hytonen T."/>
            <person name="Andres J."/>
            <person name="Pham M."/>
            <person name="Weisz D."/>
            <person name="Mascagni F."/>
            <person name="Usai G."/>
            <person name="Natali L."/>
            <person name="Bassil N."/>
            <person name="Fernandez G.E."/>
            <person name="Lomsadze A."/>
            <person name="Armour M."/>
            <person name="Olukolu B."/>
            <person name="Poorten T."/>
            <person name="Britton C."/>
            <person name="Davik J."/>
            <person name="Ashrafi H."/>
            <person name="Aiden E.L."/>
            <person name="Borodovsky M."/>
            <person name="Worthington M."/>
        </authorList>
    </citation>
    <scope>NUCLEOTIDE SEQUENCE [LARGE SCALE GENOMIC DNA]</scope>
    <source>
        <strain evidence="1">PI 553951</strain>
    </source>
</reference>
<sequence>MSRIMIEHGVYFCCHCGMDWKSVPCSSVEIPPSDDALKIRFIFIEETEHAVGPSSEHAFGPSSHVLESFYVPVGDKVTTIRPSELCSEDTTSIMQSYSVRLILDFVNTHYPPLLKDLCGRRL</sequence>
<keyword evidence="2" id="KW-1185">Reference proteome</keyword>
<comment type="caution">
    <text evidence="1">The sequence shown here is derived from an EMBL/GenBank/DDBJ whole genome shotgun (WGS) entry which is preliminary data.</text>
</comment>